<dbReference type="Proteomes" id="UP000655751">
    <property type="component" value="Unassembled WGS sequence"/>
</dbReference>
<keyword evidence="3 5" id="KW-1133">Transmembrane helix</keyword>
<feature type="chain" id="PRO_5037184170" evidence="6">
    <location>
        <begin position="23"/>
        <end position="116"/>
    </location>
</feature>
<keyword evidence="4 5" id="KW-0472">Membrane</keyword>
<gene>
    <name evidence="7" type="ORF">IT779_19360</name>
</gene>
<feature type="transmembrane region" description="Helical" evidence="5">
    <location>
        <begin position="62"/>
        <end position="87"/>
    </location>
</feature>
<accession>A0A931IDK9</accession>
<keyword evidence="2 5" id="KW-0812">Transmembrane</keyword>
<keyword evidence="8" id="KW-1185">Reference proteome</keyword>
<feature type="transmembrane region" description="Helical" evidence="5">
    <location>
        <begin position="93"/>
        <end position="115"/>
    </location>
</feature>
<evidence type="ECO:0000256" key="6">
    <source>
        <dbReference type="SAM" id="SignalP"/>
    </source>
</evidence>
<dbReference type="RefSeq" id="WP_196150734.1">
    <property type="nucleotide sequence ID" value="NZ_JADMLG010000007.1"/>
</dbReference>
<evidence type="ECO:0000313" key="7">
    <source>
        <dbReference type="EMBL" id="MBH0778440.1"/>
    </source>
</evidence>
<protein>
    <submittedName>
        <fullName evidence="7">DoxX family protein</fullName>
    </submittedName>
</protein>
<dbReference type="EMBL" id="JADMLG010000007">
    <property type="protein sequence ID" value="MBH0778440.1"/>
    <property type="molecule type" value="Genomic_DNA"/>
</dbReference>
<evidence type="ECO:0000313" key="8">
    <source>
        <dbReference type="Proteomes" id="UP000655751"/>
    </source>
</evidence>
<evidence type="ECO:0000256" key="5">
    <source>
        <dbReference type="SAM" id="Phobius"/>
    </source>
</evidence>
<evidence type="ECO:0000256" key="1">
    <source>
        <dbReference type="ARBA" id="ARBA00004141"/>
    </source>
</evidence>
<dbReference type="GO" id="GO:0016020">
    <property type="term" value="C:membrane"/>
    <property type="evidence" value="ECO:0007669"/>
    <property type="project" value="UniProtKB-SubCell"/>
</dbReference>
<dbReference type="InterPro" id="IPR032808">
    <property type="entry name" value="DoxX"/>
</dbReference>
<name>A0A931IDK9_9NOCA</name>
<reference evidence="7" key="1">
    <citation type="submission" date="2020-11" db="EMBL/GenBank/DDBJ databases">
        <title>Nocardia NEAU-351.nov., a novel actinomycete isolated from the cow dung.</title>
        <authorList>
            <person name="Zhang X."/>
        </authorList>
    </citation>
    <scope>NUCLEOTIDE SEQUENCE</scope>
    <source>
        <strain evidence="7">NEAU-351</strain>
    </source>
</reference>
<dbReference type="Pfam" id="PF13564">
    <property type="entry name" value="DoxX_2"/>
    <property type="match status" value="1"/>
</dbReference>
<comment type="caution">
    <text evidence="7">The sequence shown here is derived from an EMBL/GenBank/DDBJ whole genome shotgun (WGS) entry which is preliminary data.</text>
</comment>
<comment type="subcellular location">
    <subcellularLocation>
        <location evidence="1">Membrane</location>
        <topology evidence="1">Multi-pass membrane protein</topology>
    </subcellularLocation>
</comment>
<sequence>MNIATVLITGLLALAVTGSAVATLTRQPAIVATVEAVGFPTAHLRVLGALKLAAALGLGLGLLWLPISVAAAAGLVAYFLAAVYLHIRARDNAIVPPTVFLALSVAALVLLVLVAR</sequence>
<evidence type="ECO:0000256" key="3">
    <source>
        <dbReference type="ARBA" id="ARBA00022989"/>
    </source>
</evidence>
<keyword evidence="6" id="KW-0732">Signal</keyword>
<dbReference type="AlphaFoldDB" id="A0A931IDK9"/>
<feature type="signal peptide" evidence="6">
    <location>
        <begin position="1"/>
        <end position="22"/>
    </location>
</feature>
<proteinExistence type="predicted"/>
<evidence type="ECO:0000256" key="2">
    <source>
        <dbReference type="ARBA" id="ARBA00022692"/>
    </source>
</evidence>
<evidence type="ECO:0000256" key="4">
    <source>
        <dbReference type="ARBA" id="ARBA00023136"/>
    </source>
</evidence>
<organism evidence="7 8">
    <name type="scientific">Nocardia bovistercoris</name>
    <dbReference type="NCBI Taxonomy" id="2785916"/>
    <lineage>
        <taxon>Bacteria</taxon>
        <taxon>Bacillati</taxon>
        <taxon>Actinomycetota</taxon>
        <taxon>Actinomycetes</taxon>
        <taxon>Mycobacteriales</taxon>
        <taxon>Nocardiaceae</taxon>
        <taxon>Nocardia</taxon>
    </lineage>
</organism>